<sequence>MLFKNLLLTAFGASSAFGQVSFRRISERNATIPGRFGCGTSEPSAEHINMSKMLAAQEVRAAYSGKPTTRATINVGVYFHVVAQSQTVAGGYLTDDMLTKQLDVLNTDFAPHSIAFNLLGTDRTVNSGWSTDGNELAMKKALRKGTYSDLNIYIQSKLSDDLYGYAYFPASVSNGSDNYFLDGVIIDAQTVPGGSRANFNLGKTATHEVGHWMGLFHTFQGGCTGTGDLVSDTPAQADASSGCPTGRDSCPDQDGLDPISNYMDYSDDACYEEFSAGQVTRMHSSWNTYRN</sequence>
<feature type="signal peptide" evidence="10">
    <location>
        <begin position="1"/>
        <end position="18"/>
    </location>
</feature>
<keyword evidence="9" id="KW-1015">Disulfide bond</keyword>
<organism evidence="12 13">
    <name type="scientific">Cylindrodendrum hubeiense</name>
    <dbReference type="NCBI Taxonomy" id="595255"/>
    <lineage>
        <taxon>Eukaryota</taxon>
        <taxon>Fungi</taxon>
        <taxon>Dikarya</taxon>
        <taxon>Ascomycota</taxon>
        <taxon>Pezizomycotina</taxon>
        <taxon>Sordariomycetes</taxon>
        <taxon>Hypocreomycetidae</taxon>
        <taxon>Hypocreales</taxon>
        <taxon>Nectriaceae</taxon>
        <taxon>Cylindrodendrum</taxon>
    </lineage>
</organism>
<keyword evidence="4" id="KW-0479">Metal-binding</keyword>
<proteinExistence type="inferred from homology"/>
<evidence type="ECO:0000259" key="11">
    <source>
        <dbReference type="Pfam" id="PF05572"/>
    </source>
</evidence>
<keyword evidence="6" id="KW-0378">Hydrolase</keyword>
<keyword evidence="3" id="KW-0645">Protease</keyword>
<keyword evidence="5 10" id="KW-0732">Signal</keyword>
<evidence type="ECO:0000256" key="6">
    <source>
        <dbReference type="ARBA" id="ARBA00022801"/>
    </source>
</evidence>
<evidence type="ECO:0000256" key="9">
    <source>
        <dbReference type="ARBA" id="ARBA00023157"/>
    </source>
</evidence>
<dbReference type="PANTHER" id="PTHR47466:SF1">
    <property type="entry name" value="METALLOPROTEASE MEP1 (AFU_ORTHOLOGUE AFUA_1G07730)-RELATED"/>
    <property type="match status" value="1"/>
</dbReference>
<dbReference type="GO" id="GO:0008237">
    <property type="term" value="F:metallopeptidase activity"/>
    <property type="evidence" value="ECO:0007669"/>
    <property type="project" value="UniProtKB-KW"/>
</dbReference>
<evidence type="ECO:0000256" key="5">
    <source>
        <dbReference type="ARBA" id="ARBA00022729"/>
    </source>
</evidence>
<evidence type="ECO:0000256" key="8">
    <source>
        <dbReference type="ARBA" id="ARBA00023049"/>
    </source>
</evidence>
<dbReference type="InterPro" id="IPR024079">
    <property type="entry name" value="MetalloPept_cat_dom_sf"/>
</dbReference>
<evidence type="ECO:0000256" key="7">
    <source>
        <dbReference type="ARBA" id="ARBA00022833"/>
    </source>
</evidence>
<evidence type="ECO:0000313" key="12">
    <source>
        <dbReference type="EMBL" id="KAF7551409.1"/>
    </source>
</evidence>
<comment type="function">
    <text evidence="1">Secreted metalloproteinase that allows assimilation of proteinaceous substrates.</text>
</comment>
<feature type="domain" description="Peptidase M43 pregnancy-associated plasma-A" evidence="11">
    <location>
        <begin position="150"/>
        <end position="284"/>
    </location>
</feature>
<dbReference type="OrthoDB" id="536211at2759"/>
<accession>A0A9P5HBN3</accession>
<dbReference type="EMBL" id="JAANBB010000078">
    <property type="protein sequence ID" value="KAF7551409.1"/>
    <property type="molecule type" value="Genomic_DNA"/>
</dbReference>
<keyword evidence="8" id="KW-0482">Metalloprotease</keyword>
<dbReference type="Proteomes" id="UP000722485">
    <property type="component" value="Unassembled WGS sequence"/>
</dbReference>
<dbReference type="PANTHER" id="PTHR47466">
    <property type="match status" value="1"/>
</dbReference>
<evidence type="ECO:0000256" key="1">
    <source>
        <dbReference type="ARBA" id="ARBA00003174"/>
    </source>
</evidence>
<dbReference type="Pfam" id="PF05572">
    <property type="entry name" value="Peptidase_M43"/>
    <property type="match status" value="1"/>
</dbReference>
<protein>
    <recommendedName>
        <fullName evidence="11">Peptidase M43 pregnancy-associated plasma-A domain-containing protein</fullName>
    </recommendedName>
</protein>
<comment type="similarity">
    <text evidence="2">Belongs to the peptidase M43B family.</text>
</comment>
<dbReference type="InterPro" id="IPR008754">
    <property type="entry name" value="Peptidase_M43"/>
</dbReference>
<comment type="caution">
    <text evidence="12">The sequence shown here is derived from an EMBL/GenBank/DDBJ whole genome shotgun (WGS) entry which is preliminary data.</text>
</comment>
<evidence type="ECO:0000256" key="3">
    <source>
        <dbReference type="ARBA" id="ARBA00022670"/>
    </source>
</evidence>
<evidence type="ECO:0000256" key="10">
    <source>
        <dbReference type="SAM" id="SignalP"/>
    </source>
</evidence>
<dbReference type="SUPFAM" id="SSF55486">
    <property type="entry name" value="Metalloproteases ('zincins'), catalytic domain"/>
    <property type="match status" value="1"/>
</dbReference>
<keyword evidence="7" id="KW-0862">Zinc</keyword>
<evidence type="ECO:0000256" key="2">
    <source>
        <dbReference type="ARBA" id="ARBA00008721"/>
    </source>
</evidence>
<reference evidence="12" key="1">
    <citation type="submission" date="2020-03" db="EMBL/GenBank/DDBJ databases">
        <title>Draft Genome Sequence of Cylindrodendrum hubeiense.</title>
        <authorList>
            <person name="Buettner E."/>
            <person name="Kellner H."/>
        </authorList>
    </citation>
    <scope>NUCLEOTIDE SEQUENCE</scope>
    <source>
        <strain evidence="12">IHI 201604</strain>
    </source>
</reference>
<feature type="chain" id="PRO_5040274987" description="Peptidase M43 pregnancy-associated plasma-A domain-containing protein" evidence="10">
    <location>
        <begin position="19"/>
        <end position="291"/>
    </location>
</feature>
<evidence type="ECO:0000256" key="4">
    <source>
        <dbReference type="ARBA" id="ARBA00022723"/>
    </source>
</evidence>
<dbReference type="AlphaFoldDB" id="A0A9P5HBN3"/>
<name>A0A9P5HBN3_9HYPO</name>
<dbReference type="GO" id="GO:0046872">
    <property type="term" value="F:metal ion binding"/>
    <property type="evidence" value="ECO:0007669"/>
    <property type="project" value="UniProtKB-KW"/>
</dbReference>
<dbReference type="CDD" id="cd04275">
    <property type="entry name" value="ZnMc_pappalysin_like"/>
    <property type="match status" value="1"/>
</dbReference>
<keyword evidence="13" id="KW-1185">Reference proteome</keyword>
<dbReference type="GO" id="GO:0006508">
    <property type="term" value="P:proteolysis"/>
    <property type="evidence" value="ECO:0007669"/>
    <property type="project" value="UniProtKB-KW"/>
</dbReference>
<dbReference type="Gene3D" id="3.40.390.10">
    <property type="entry name" value="Collagenase (Catalytic Domain)"/>
    <property type="match status" value="1"/>
</dbReference>
<evidence type="ECO:0000313" key="13">
    <source>
        <dbReference type="Proteomes" id="UP000722485"/>
    </source>
</evidence>
<gene>
    <name evidence="12" type="ORF">G7Z17_g5016</name>
</gene>